<dbReference type="GeneID" id="108622104"/>
<evidence type="ECO:0000313" key="2">
    <source>
        <dbReference type="Proteomes" id="UP000694925"/>
    </source>
</evidence>
<reference evidence="3" key="1">
    <citation type="submission" date="2025-08" db="UniProtKB">
        <authorList>
            <consortium name="RefSeq"/>
        </authorList>
    </citation>
    <scope>IDENTIFICATION</scope>
    <source>
        <tissue evidence="3">Whole body</tissue>
    </source>
</reference>
<organism evidence="2 3">
    <name type="scientific">Ceratina calcarata</name>
    <dbReference type="NCBI Taxonomy" id="156304"/>
    <lineage>
        <taxon>Eukaryota</taxon>
        <taxon>Metazoa</taxon>
        <taxon>Ecdysozoa</taxon>
        <taxon>Arthropoda</taxon>
        <taxon>Hexapoda</taxon>
        <taxon>Insecta</taxon>
        <taxon>Pterygota</taxon>
        <taxon>Neoptera</taxon>
        <taxon>Endopterygota</taxon>
        <taxon>Hymenoptera</taxon>
        <taxon>Apocrita</taxon>
        <taxon>Aculeata</taxon>
        <taxon>Apoidea</taxon>
        <taxon>Anthophila</taxon>
        <taxon>Apidae</taxon>
        <taxon>Ceratina</taxon>
        <taxon>Zadontomerus</taxon>
    </lineage>
</organism>
<evidence type="ECO:0000256" key="1">
    <source>
        <dbReference type="SAM" id="MobiDB-lite"/>
    </source>
</evidence>
<dbReference type="KEGG" id="ccal:108622104"/>
<dbReference type="Proteomes" id="UP000694925">
    <property type="component" value="Unplaced"/>
</dbReference>
<feature type="region of interest" description="Disordered" evidence="1">
    <location>
        <begin position="51"/>
        <end position="97"/>
    </location>
</feature>
<name>A0AAJ7IS20_9HYME</name>
<evidence type="ECO:0000313" key="3">
    <source>
        <dbReference type="RefSeq" id="XP_017875265.1"/>
    </source>
</evidence>
<dbReference type="AlphaFoldDB" id="A0AAJ7IS20"/>
<protein>
    <submittedName>
        <fullName evidence="3">Uncharacterized protein LOC108622104</fullName>
    </submittedName>
</protein>
<sequence>MAVRLTPPDAIRTLYAIQCVTKDLKPSQSSYCMNTQEMYKLGNFRSIVHGARKSPTDSIRCKSSGTGDRNQNPKERNNTSSDNALVHKVHPGDRPIRNNVQERAKCTELDDILAKWNVYKPRK</sequence>
<accession>A0AAJ7IS20</accession>
<feature type="compositionally biased region" description="Polar residues" evidence="1">
    <location>
        <begin position="61"/>
        <end position="70"/>
    </location>
</feature>
<proteinExistence type="predicted"/>
<dbReference type="RefSeq" id="XP_017875265.1">
    <property type="nucleotide sequence ID" value="XM_018019776.1"/>
</dbReference>
<keyword evidence="2" id="KW-1185">Reference proteome</keyword>
<gene>
    <name evidence="3" type="primary">LOC108622104</name>
</gene>